<feature type="compositionally biased region" description="Basic and acidic residues" evidence="2">
    <location>
        <begin position="968"/>
        <end position="978"/>
    </location>
</feature>
<dbReference type="EMBL" id="WIXP02000011">
    <property type="protein sequence ID" value="KAF6203371.1"/>
    <property type="molecule type" value="Genomic_DNA"/>
</dbReference>
<dbReference type="GO" id="GO:0036064">
    <property type="term" value="C:ciliary basal body"/>
    <property type="evidence" value="ECO:0007669"/>
    <property type="project" value="TreeGrafter"/>
</dbReference>
<dbReference type="PANTHER" id="PTHR31516">
    <property type="entry name" value="STABILIZER OF AXONEMAL MICROTUBULES 2"/>
    <property type="match status" value="1"/>
</dbReference>
<dbReference type="PANTHER" id="PTHR31516:SF17">
    <property type="entry name" value="STABILIZER OF AXONEMAL MICROTUBULES 2"/>
    <property type="match status" value="1"/>
</dbReference>
<feature type="region of interest" description="Disordered" evidence="2">
    <location>
        <begin position="1229"/>
        <end position="1270"/>
    </location>
</feature>
<dbReference type="OrthoDB" id="407410at2759"/>
<protein>
    <submittedName>
        <fullName evidence="3">Uncharacterized protein</fullName>
    </submittedName>
</protein>
<evidence type="ECO:0000256" key="1">
    <source>
        <dbReference type="ARBA" id="ARBA00008738"/>
    </source>
</evidence>
<dbReference type="InterPro" id="IPR033336">
    <property type="entry name" value="SAXO1/2"/>
</dbReference>
<proteinExistence type="inferred from homology"/>
<feature type="region of interest" description="Disordered" evidence="2">
    <location>
        <begin position="1011"/>
        <end position="1038"/>
    </location>
</feature>
<name>A0A8S9X4X3_APOLU</name>
<dbReference type="GO" id="GO:0008017">
    <property type="term" value="F:microtubule binding"/>
    <property type="evidence" value="ECO:0007669"/>
    <property type="project" value="InterPro"/>
</dbReference>
<dbReference type="Proteomes" id="UP000466442">
    <property type="component" value="Unassembled WGS sequence"/>
</dbReference>
<feature type="compositionally biased region" description="Basic and acidic residues" evidence="2">
    <location>
        <begin position="891"/>
        <end position="913"/>
    </location>
</feature>
<comment type="caution">
    <text evidence="3">The sequence shown here is derived from an EMBL/GenBank/DDBJ whole genome shotgun (WGS) entry which is preliminary data.</text>
</comment>
<evidence type="ECO:0000313" key="4">
    <source>
        <dbReference type="Proteomes" id="UP000466442"/>
    </source>
</evidence>
<feature type="region of interest" description="Disordered" evidence="2">
    <location>
        <begin position="1142"/>
        <end position="1164"/>
    </location>
</feature>
<keyword evidence="4" id="KW-1185">Reference proteome</keyword>
<comment type="similarity">
    <text evidence="1">Belongs to the FAM154 family.</text>
</comment>
<feature type="region of interest" description="Disordered" evidence="2">
    <location>
        <begin position="502"/>
        <end position="529"/>
    </location>
</feature>
<sequence length="1335" mass="150814">MNPHAVPGRILPDRAISAFNKNVFRVTSSGGRDVEQVNAPVSKDEYYGKVLAEISNSPDPGYRDFSRTNGSGLQDVQVIESEAKRVQQITGSKLEGDQYRKVLPEIPKSPDSGYADFNRTNSLQDVLQVIGSSPQRVQRGLGFEDVHYGKVLPKIPISPGSGNAHFRRIGGFDFEDVLQVIGSSPQGIERGLGVEDIYYGKVLPEIPKSPGSGNAHFSRIGGSDLQDVLQVIGSSPQGVQRVLGVEDLHYGKVPPEIPKSPSSGNAHFSRIGGSNLQNVLQVIGTPAQEVERVTGRRLEKGLNEKVLPVIQIPTGYPDFNRITGSGLQGIQMRSSSAQGVQRVTDLVPKEVNYETDLPQIIDYLSSPLPDLLNPPQVLDLDHVEDPDVIYGTFPSHITELFTSGHQYSGQPIIRPNSRTTNPNYVPVLPLIPSSNSRNAFVSDTVHTPYVDVLRLPTQLSHFLDQDGSYHSNSVTDYPALNHVNHSVIFDVLSEVTDEETSSLHSVSSTMSFSASSSRAGSGKRREETKRQRYWNYTQPGITVDELARHRRKRPPSSLVPKDHLKLLDGNFCHLKTEYKRRYSRVRRDKVKGEDNVENPDVEETVLQREKLLRRPTSLKLEGSVESTTEFQEKFKFEEAKRSPLAKPEVSLKPEGELEVKVSEHHEKFVEFPGAKRPELQRKPTSLKLEGAVECATEVGDNFVQHPLQPLEKPIIHGDELSSVNSPMAHEVTTEYRPEYKENYIAFEAKRDVAMRPEGTLKPEGTMTGSTELKSEYKDFHPSRPVLQRNNSMLKPSGDFGGNSEKQSEFKDFHPARPTIHRNNSLLKPTGEFESSTEKGSEYKDFHVGRPVLQRNNSQLKPSGDMAKTSEVRAEYKNFSPKRPVIHRVDSKLKPEGDMAKTSEVKAEYRDFHPSRPVIHRTPSHLAMEGRMEKDTEIRAEYRDFHPSRPVIYRKNSMLKPEGDIEASQESREYRDFHPSRPTIHRNNSLLKPEGDIGKDTEARTEYRDFHPGRPVIHRKNSMLHPEGDIGKDTEARTEYRDFHPGRPVIYRKNSMLHPEGEIGKDTEARTEYRDFQPGRPVIHRKNSMLHPEGEIGKDTEARTEYRDFHPGRPVIHRKNSMLHPEGEIGKDTEARTEYRDFHPGRPVIHRNNSLLRPEGDFSNTDSELKAEYKDHKPKRPTIYTENCNLKPGNRIEERTRALTPKKGEYYVLEGEITIRPDRSAKALENIKNEERSSTAGRRLQGSSTLPRSRASKSLLPQETSPGDRSGFRFTVENVDDNNKAFVVIDDNNNSSSLEDLPEFQNRWLRGSLRDRAEPWRPSWALNPNTKDVPNS</sequence>
<feature type="compositionally biased region" description="Basic and acidic residues" evidence="2">
    <location>
        <begin position="805"/>
        <end position="814"/>
    </location>
</feature>
<feature type="region of interest" description="Disordered" evidence="2">
    <location>
        <begin position="891"/>
        <end position="930"/>
    </location>
</feature>
<reference evidence="3" key="1">
    <citation type="journal article" date="2021" name="Mol. Ecol. Resour.">
        <title>Apolygus lucorum genome provides insights into omnivorousness and mesophyll feeding.</title>
        <authorList>
            <person name="Liu Y."/>
            <person name="Liu H."/>
            <person name="Wang H."/>
            <person name="Huang T."/>
            <person name="Liu B."/>
            <person name="Yang B."/>
            <person name="Yin L."/>
            <person name="Li B."/>
            <person name="Zhang Y."/>
            <person name="Zhang S."/>
            <person name="Jiang F."/>
            <person name="Zhang X."/>
            <person name="Ren Y."/>
            <person name="Wang B."/>
            <person name="Wang S."/>
            <person name="Lu Y."/>
            <person name="Wu K."/>
            <person name="Fan W."/>
            <person name="Wang G."/>
        </authorList>
    </citation>
    <scope>NUCLEOTIDE SEQUENCE</scope>
    <source>
        <strain evidence="3">12Hb</strain>
    </source>
</reference>
<dbReference type="GO" id="GO:0005879">
    <property type="term" value="C:axonemal microtubule"/>
    <property type="evidence" value="ECO:0007669"/>
    <property type="project" value="TreeGrafter"/>
</dbReference>
<gene>
    <name evidence="3" type="ORF">GE061_003790</name>
</gene>
<feature type="compositionally biased region" description="Basic and acidic residues" evidence="2">
    <location>
        <begin position="772"/>
        <end position="781"/>
    </location>
</feature>
<dbReference type="GO" id="GO:0036126">
    <property type="term" value="C:sperm flagellum"/>
    <property type="evidence" value="ECO:0007669"/>
    <property type="project" value="TreeGrafter"/>
</dbReference>
<accession>A0A8S9X4X3</accession>
<feature type="compositionally biased region" description="Basic and acidic residues" evidence="2">
    <location>
        <begin position="1025"/>
        <end position="1038"/>
    </location>
</feature>
<feature type="region of interest" description="Disordered" evidence="2">
    <location>
        <begin position="952"/>
        <end position="997"/>
    </location>
</feature>
<evidence type="ECO:0000313" key="3">
    <source>
        <dbReference type="EMBL" id="KAF6203371.1"/>
    </source>
</evidence>
<organism evidence="3 4">
    <name type="scientific">Apolygus lucorum</name>
    <name type="common">Small green plant bug</name>
    <name type="synonym">Lygocoris lucorum</name>
    <dbReference type="NCBI Taxonomy" id="248454"/>
    <lineage>
        <taxon>Eukaryota</taxon>
        <taxon>Metazoa</taxon>
        <taxon>Ecdysozoa</taxon>
        <taxon>Arthropoda</taxon>
        <taxon>Hexapoda</taxon>
        <taxon>Insecta</taxon>
        <taxon>Pterygota</taxon>
        <taxon>Neoptera</taxon>
        <taxon>Paraneoptera</taxon>
        <taxon>Hemiptera</taxon>
        <taxon>Heteroptera</taxon>
        <taxon>Panheteroptera</taxon>
        <taxon>Cimicomorpha</taxon>
        <taxon>Miridae</taxon>
        <taxon>Mirini</taxon>
        <taxon>Apolygus</taxon>
    </lineage>
</organism>
<evidence type="ECO:0000256" key="2">
    <source>
        <dbReference type="SAM" id="MobiDB-lite"/>
    </source>
</evidence>
<feature type="region of interest" description="Disordered" evidence="2">
    <location>
        <begin position="755"/>
        <end position="868"/>
    </location>
</feature>
<feature type="compositionally biased region" description="Basic and acidic residues" evidence="2">
    <location>
        <begin position="835"/>
        <end position="847"/>
    </location>
</feature>
<dbReference type="GO" id="GO:0005814">
    <property type="term" value="C:centriole"/>
    <property type="evidence" value="ECO:0007669"/>
    <property type="project" value="TreeGrafter"/>
</dbReference>
<feature type="compositionally biased region" description="Low complexity" evidence="2">
    <location>
        <begin position="502"/>
        <end position="520"/>
    </location>
</feature>